<evidence type="ECO:0000259" key="5">
    <source>
        <dbReference type="PROSITE" id="PS51192"/>
    </source>
</evidence>
<name>A0A2G9RA59_AQUCT</name>
<dbReference type="AlphaFoldDB" id="A0A2G9RA59"/>
<dbReference type="Gene3D" id="3.40.50.300">
    <property type="entry name" value="P-loop containing nucleotide triphosphate hydrolases"/>
    <property type="match status" value="2"/>
</dbReference>
<dbReference type="FunFam" id="3.40.50.300:FF:000414">
    <property type="entry name" value="ATP-dependent RNA helicase DHX30 isoform X1"/>
    <property type="match status" value="1"/>
</dbReference>
<gene>
    <name evidence="6" type="ORF">AB205_0030090</name>
</gene>
<dbReference type="PANTHER" id="PTHR18934:SF257">
    <property type="entry name" value="ATP-DEPENDENT RNA HELICASE DHX30"/>
    <property type="match status" value="1"/>
</dbReference>
<dbReference type="SUPFAM" id="SSF52540">
    <property type="entry name" value="P-loop containing nucleoside triphosphate hydrolases"/>
    <property type="match status" value="1"/>
</dbReference>
<keyword evidence="1" id="KW-0378">Hydrolase</keyword>
<evidence type="ECO:0000256" key="2">
    <source>
        <dbReference type="ARBA" id="ARBA00022806"/>
    </source>
</evidence>
<evidence type="ECO:0000256" key="4">
    <source>
        <dbReference type="SAM" id="MobiDB-lite"/>
    </source>
</evidence>
<keyword evidence="2" id="KW-0547">Nucleotide-binding</keyword>
<organism evidence="6 7">
    <name type="scientific">Aquarana catesbeiana</name>
    <name type="common">American bullfrog</name>
    <name type="synonym">Rana catesbeiana</name>
    <dbReference type="NCBI Taxonomy" id="8400"/>
    <lineage>
        <taxon>Eukaryota</taxon>
        <taxon>Metazoa</taxon>
        <taxon>Chordata</taxon>
        <taxon>Craniata</taxon>
        <taxon>Vertebrata</taxon>
        <taxon>Euteleostomi</taxon>
        <taxon>Amphibia</taxon>
        <taxon>Batrachia</taxon>
        <taxon>Anura</taxon>
        <taxon>Neobatrachia</taxon>
        <taxon>Ranoidea</taxon>
        <taxon>Ranidae</taxon>
        <taxon>Aquarana</taxon>
    </lineage>
</organism>
<feature type="compositionally biased region" description="Basic and acidic residues" evidence="4">
    <location>
        <begin position="1"/>
        <end position="11"/>
    </location>
</feature>
<dbReference type="GO" id="GO:0005524">
    <property type="term" value="F:ATP binding"/>
    <property type="evidence" value="ECO:0007669"/>
    <property type="project" value="InterPro"/>
</dbReference>
<dbReference type="PANTHER" id="PTHR18934">
    <property type="entry name" value="ATP-DEPENDENT RNA HELICASE"/>
    <property type="match status" value="1"/>
</dbReference>
<evidence type="ECO:0000313" key="7">
    <source>
        <dbReference type="Proteomes" id="UP000228934"/>
    </source>
</evidence>
<keyword evidence="2" id="KW-0347">Helicase</keyword>
<dbReference type="GO" id="GO:0005634">
    <property type="term" value="C:nucleus"/>
    <property type="evidence" value="ECO:0007669"/>
    <property type="project" value="TreeGrafter"/>
</dbReference>
<dbReference type="GO" id="GO:0016787">
    <property type="term" value="F:hydrolase activity"/>
    <property type="evidence" value="ECO:0007669"/>
    <property type="project" value="UniProtKB-KW"/>
</dbReference>
<dbReference type="InterPro" id="IPR027417">
    <property type="entry name" value="P-loop_NTPase"/>
</dbReference>
<keyword evidence="2" id="KW-0067">ATP-binding</keyword>
<reference evidence="7" key="1">
    <citation type="journal article" date="2017" name="Nat. Commun.">
        <title>The North American bullfrog draft genome provides insight into hormonal regulation of long noncoding RNA.</title>
        <authorList>
            <person name="Hammond S.A."/>
            <person name="Warren R.L."/>
            <person name="Vandervalk B.P."/>
            <person name="Kucuk E."/>
            <person name="Khan H."/>
            <person name="Gibb E.A."/>
            <person name="Pandoh P."/>
            <person name="Kirk H."/>
            <person name="Zhao Y."/>
            <person name="Jones M."/>
            <person name="Mungall A.J."/>
            <person name="Coope R."/>
            <person name="Pleasance S."/>
            <person name="Moore R.A."/>
            <person name="Holt R.A."/>
            <person name="Round J.M."/>
            <person name="Ohora S."/>
            <person name="Walle B.V."/>
            <person name="Veldhoen N."/>
            <person name="Helbing C.C."/>
            <person name="Birol I."/>
        </authorList>
    </citation>
    <scope>NUCLEOTIDE SEQUENCE [LARGE SCALE GENOMIC DNA]</scope>
</reference>
<protein>
    <recommendedName>
        <fullName evidence="5">Helicase ATP-binding domain-containing protein</fullName>
    </recommendedName>
</protein>
<dbReference type="InterPro" id="IPR007502">
    <property type="entry name" value="Helicase-assoc_dom"/>
</dbReference>
<dbReference type="EMBL" id="KV955311">
    <property type="protein sequence ID" value="PIO24747.1"/>
    <property type="molecule type" value="Genomic_DNA"/>
</dbReference>
<dbReference type="Pfam" id="PF00270">
    <property type="entry name" value="DEAD"/>
    <property type="match status" value="1"/>
</dbReference>
<dbReference type="PROSITE" id="PS00690">
    <property type="entry name" value="DEAH_ATP_HELICASE"/>
    <property type="match status" value="1"/>
</dbReference>
<dbReference type="SMART" id="SM00487">
    <property type="entry name" value="DEXDc"/>
    <property type="match status" value="1"/>
</dbReference>
<dbReference type="InterPro" id="IPR011545">
    <property type="entry name" value="DEAD/DEAH_box_helicase_dom"/>
</dbReference>
<proteinExistence type="predicted"/>
<dbReference type="CDD" id="cd17976">
    <property type="entry name" value="DEXHc_DHX30"/>
    <property type="match status" value="1"/>
</dbReference>
<dbReference type="InterPro" id="IPR014001">
    <property type="entry name" value="Helicase_ATP-bd"/>
</dbReference>
<comment type="catalytic activity">
    <reaction evidence="3">
        <text>ATP + H2O = ADP + phosphate + H(+)</text>
        <dbReference type="Rhea" id="RHEA:13065"/>
        <dbReference type="ChEBI" id="CHEBI:15377"/>
        <dbReference type="ChEBI" id="CHEBI:15378"/>
        <dbReference type="ChEBI" id="CHEBI:30616"/>
        <dbReference type="ChEBI" id="CHEBI:43474"/>
        <dbReference type="ChEBI" id="CHEBI:456216"/>
        <dbReference type="EC" id="3.6.4.13"/>
    </reaction>
</comment>
<sequence length="567" mass="62951">FPLESELKMESDIQEYSASQMESTDDWSDCDTISDPITCQPYTPLSEEEADQINRSLNAKWQSSQGKPLQPLPADDHKEAILAAIDASPVVVIAGDTGCGKTTRIPRYILEDAILSGWGARCNILVTQPRRISAVSVCHRVAQELGPTLRRNVGYQVRLENMLPARGGALLFCTVGVLLKKLQTNATMEGVSHVVVDEVHERDVSTDFLLILVKQMQKLNPNIKVILMSATGDNERISKYFGDCPIVRVPGFMYPVKQHYLEDVLALMKVSSYKPPEVSCLETTWVSKSNVIQRRGRAGRCQPGFSYHLFTRRQHQEMADFQVPEILRTPLENLVLQAKIHTPEMTAVEFLSQALECPDQPAIKDAVRLLQEIRRCPEPLGVLDDQEDLTSLGQHVANISTDPSLAKAIVLSAIFRCLQPLLTIVACLTRDPFLGGILNRAEVNKVKAKFSGELCSDHLAFVQILRAWKEVLGLRSDFDRKDFLKDNVLSSSSLRYIQGLVSQFSSNAHDAHLVSNPSECVNNRALCNQFSNEHELVKGVLLAGLYPNLIQVTAGEVGDMLGLAILQ</sequence>
<dbReference type="Proteomes" id="UP000228934">
    <property type="component" value="Unassembled WGS sequence"/>
</dbReference>
<dbReference type="GO" id="GO:0005737">
    <property type="term" value="C:cytoplasm"/>
    <property type="evidence" value="ECO:0007669"/>
    <property type="project" value="TreeGrafter"/>
</dbReference>
<evidence type="ECO:0000256" key="3">
    <source>
        <dbReference type="ARBA" id="ARBA00047984"/>
    </source>
</evidence>
<dbReference type="GO" id="GO:0003678">
    <property type="term" value="F:DNA helicase activity"/>
    <property type="evidence" value="ECO:0007669"/>
    <property type="project" value="TreeGrafter"/>
</dbReference>
<dbReference type="Gene3D" id="1.20.120.1080">
    <property type="match status" value="1"/>
</dbReference>
<evidence type="ECO:0000256" key="1">
    <source>
        <dbReference type="ARBA" id="ARBA00022801"/>
    </source>
</evidence>
<dbReference type="Pfam" id="PF21010">
    <property type="entry name" value="HA2_C"/>
    <property type="match status" value="1"/>
</dbReference>
<accession>A0A2G9RA59</accession>
<dbReference type="GO" id="GO:0002151">
    <property type="term" value="F:G-quadruplex RNA binding"/>
    <property type="evidence" value="ECO:0007669"/>
    <property type="project" value="TreeGrafter"/>
</dbReference>
<dbReference type="SMART" id="SM00847">
    <property type="entry name" value="HA2"/>
    <property type="match status" value="1"/>
</dbReference>
<dbReference type="InterPro" id="IPR002464">
    <property type="entry name" value="DNA/RNA_helicase_DEAH_CS"/>
</dbReference>
<feature type="region of interest" description="Disordered" evidence="4">
    <location>
        <begin position="1"/>
        <end position="30"/>
    </location>
</feature>
<dbReference type="OrthoDB" id="3363059at2759"/>
<dbReference type="GO" id="GO:0003724">
    <property type="term" value="F:RNA helicase activity"/>
    <property type="evidence" value="ECO:0007669"/>
    <property type="project" value="UniProtKB-EC"/>
</dbReference>
<dbReference type="PROSITE" id="PS51192">
    <property type="entry name" value="HELICASE_ATP_BIND_1"/>
    <property type="match status" value="1"/>
</dbReference>
<evidence type="ECO:0000313" key="6">
    <source>
        <dbReference type="EMBL" id="PIO24747.1"/>
    </source>
</evidence>
<feature type="domain" description="Helicase ATP-binding" evidence="5">
    <location>
        <begin position="82"/>
        <end position="250"/>
    </location>
</feature>
<keyword evidence="7" id="KW-1185">Reference proteome</keyword>
<feature type="non-terminal residue" evidence="6">
    <location>
        <position position="1"/>
    </location>
</feature>